<accession>A0A8H7F163</accession>
<gene>
    <name evidence="1" type="ORF">Agabi119p4_6072</name>
</gene>
<dbReference type="EMBL" id="JABXXO010000008">
    <property type="protein sequence ID" value="KAF7771761.1"/>
    <property type="molecule type" value="Genomic_DNA"/>
</dbReference>
<comment type="caution">
    <text evidence="1">The sequence shown here is derived from an EMBL/GenBank/DDBJ whole genome shotgun (WGS) entry which is preliminary data.</text>
</comment>
<sequence length="77" mass="8445">MHIDTPEVKMAASLRLKVEKPIKEGFALRGNDSSSTLDEQVIAQVSAQLETLGFQQPQIKKATLSLTQRSPLLGKLL</sequence>
<organism evidence="1 2">
    <name type="scientific">Agaricus bisporus var. burnettii</name>
    <dbReference type="NCBI Taxonomy" id="192524"/>
    <lineage>
        <taxon>Eukaryota</taxon>
        <taxon>Fungi</taxon>
        <taxon>Dikarya</taxon>
        <taxon>Basidiomycota</taxon>
        <taxon>Agaricomycotina</taxon>
        <taxon>Agaricomycetes</taxon>
        <taxon>Agaricomycetidae</taxon>
        <taxon>Agaricales</taxon>
        <taxon>Agaricineae</taxon>
        <taxon>Agaricaceae</taxon>
        <taxon>Agaricus</taxon>
    </lineage>
</organism>
<evidence type="ECO:0000313" key="2">
    <source>
        <dbReference type="Proteomes" id="UP000629468"/>
    </source>
</evidence>
<name>A0A8H7F163_AGABI</name>
<proteinExistence type="predicted"/>
<dbReference type="Proteomes" id="UP000629468">
    <property type="component" value="Unassembled WGS sequence"/>
</dbReference>
<reference evidence="1 2" key="1">
    <citation type="journal article" name="Sci. Rep.">
        <title>Telomere-to-telomere assembled and centromere annotated genomes of the two main subspecies of the button mushroom Agaricus bisporus reveal especially polymorphic chromosome ends.</title>
        <authorList>
            <person name="Sonnenberg A.S.M."/>
            <person name="Sedaghat-Telgerd N."/>
            <person name="Lavrijssen B."/>
            <person name="Ohm R.A."/>
            <person name="Hendrickx P.M."/>
            <person name="Scholtmeijer K."/>
            <person name="Baars J.J.P."/>
            <person name="van Peer A."/>
        </authorList>
    </citation>
    <scope>NUCLEOTIDE SEQUENCE [LARGE SCALE GENOMIC DNA]</scope>
    <source>
        <strain evidence="1 2">H119_p4</strain>
    </source>
</reference>
<protein>
    <submittedName>
        <fullName evidence="1">Uncharacterized protein</fullName>
    </submittedName>
</protein>
<dbReference type="AlphaFoldDB" id="A0A8H7F163"/>
<evidence type="ECO:0000313" key="1">
    <source>
        <dbReference type="EMBL" id="KAF7771761.1"/>
    </source>
</evidence>